<reference evidence="3 4" key="1">
    <citation type="submission" date="2016-02" db="EMBL/GenBank/DDBJ databases">
        <authorList>
            <consortium name="Pathogen Informatics"/>
        </authorList>
    </citation>
    <scope>NUCLEOTIDE SEQUENCE [LARGE SCALE GENOMIC DNA]</scope>
    <source>
        <strain evidence="3 4">RC20</strain>
    </source>
</reference>
<evidence type="ECO:0000313" key="3">
    <source>
        <dbReference type="EMBL" id="CZE46588.1"/>
    </source>
</evidence>
<dbReference type="Gene3D" id="3.10.380.20">
    <property type="entry name" value="Novel toxin 21 (CdiA), C-terminal domain"/>
    <property type="match status" value="1"/>
</dbReference>
<dbReference type="Pfam" id="PF15526">
    <property type="entry name" value="Ntox21"/>
    <property type="match status" value="1"/>
</dbReference>
<dbReference type="Proteomes" id="UP000069632">
    <property type="component" value="Unassembled WGS sequence"/>
</dbReference>
<dbReference type="AlphaFoldDB" id="A0A128ECV3"/>
<feature type="region of interest" description="Disordered" evidence="1">
    <location>
        <begin position="52"/>
        <end position="88"/>
    </location>
</feature>
<evidence type="ECO:0000313" key="4">
    <source>
        <dbReference type="Proteomes" id="UP000069632"/>
    </source>
</evidence>
<gene>
    <name evidence="3" type="ORF">ERS672216_00456</name>
</gene>
<accession>A0A128ECV3</accession>
<feature type="region of interest" description="Disordered" evidence="1">
    <location>
        <begin position="1"/>
        <end position="24"/>
    </location>
</feature>
<feature type="domain" description="Novel toxin 21" evidence="2">
    <location>
        <begin position="42"/>
        <end position="88"/>
    </location>
</feature>
<keyword evidence="4" id="KW-1185">Reference proteome</keyword>
<evidence type="ECO:0000259" key="2">
    <source>
        <dbReference type="Pfam" id="PF15526"/>
    </source>
</evidence>
<dbReference type="InterPro" id="IPR028190">
    <property type="entry name" value="Ntox21"/>
</dbReference>
<feature type="compositionally biased region" description="Basic and acidic residues" evidence="1">
    <location>
        <begin position="64"/>
        <end position="88"/>
    </location>
</feature>
<name>A0A128ECV3_9BACT</name>
<sequence>MKKKNFLYQRNPKKLKKKKNNKVKFNKTSSDNLINLKDVKLKSKKDNSYIAKDLDSHNGGAWKEASKPDKLESKKTRNGTFDKDMKRI</sequence>
<organism evidence="3 4">
    <name type="scientific">Campylobacter geochelonis</name>
    <dbReference type="NCBI Taxonomy" id="1780362"/>
    <lineage>
        <taxon>Bacteria</taxon>
        <taxon>Pseudomonadati</taxon>
        <taxon>Campylobacterota</taxon>
        <taxon>Epsilonproteobacteria</taxon>
        <taxon>Campylobacterales</taxon>
        <taxon>Campylobacteraceae</taxon>
        <taxon>Campylobacter</taxon>
    </lineage>
</organism>
<proteinExistence type="predicted"/>
<dbReference type="OrthoDB" id="5666689at2"/>
<dbReference type="InterPro" id="IPR038181">
    <property type="entry name" value="Ntox21_sf"/>
</dbReference>
<evidence type="ECO:0000256" key="1">
    <source>
        <dbReference type="SAM" id="MobiDB-lite"/>
    </source>
</evidence>
<dbReference type="RefSeq" id="WP_075531215.1">
    <property type="nucleotide sequence ID" value="NZ_CP053844.1"/>
</dbReference>
<protein>
    <recommendedName>
        <fullName evidence="2">Novel toxin 21 domain-containing protein</fullName>
    </recommendedName>
</protein>
<dbReference type="EMBL" id="FIZP01000001">
    <property type="protein sequence ID" value="CZE46588.1"/>
    <property type="molecule type" value="Genomic_DNA"/>
</dbReference>
<dbReference type="CDD" id="cd20685">
    <property type="entry name" value="CdiA-CT_Ecl_RNase-like"/>
    <property type="match status" value="1"/>
</dbReference>